<dbReference type="SUPFAM" id="SSF53613">
    <property type="entry name" value="Ribokinase-like"/>
    <property type="match status" value="1"/>
</dbReference>
<evidence type="ECO:0000313" key="5">
    <source>
        <dbReference type="Proteomes" id="UP000050509"/>
    </source>
</evidence>
<dbReference type="Pfam" id="PF00294">
    <property type="entry name" value="PfkB"/>
    <property type="match status" value="1"/>
</dbReference>
<dbReference type="PANTHER" id="PTHR10584:SF166">
    <property type="entry name" value="RIBOKINASE"/>
    <property type="match status" value="1"/>
</dbReference>
<protein>
    <submittedName>
        <fullName evidence="4">Kinase</fullName>
    </submittedName>
</protein>
<dbReference type="PANTHER" id="PTHR10584">
    <property type="entry name" value="SUGAR KINASE"/>
    <property type="match status" value="1"/>
</dbReference>
<dbReference type="PRINTS" id="PR00990">
    <property type="entry name" value="RIBOKINASE"/>
</dbReference>
<dbReference type="GO" id="GO:0016301">
    <property type="term" value="F:kinase activity"/>
    <property type="evidence" value="ECO:0007669"/>
    <property type="project" value="UniProtKB-KW"/>
</dbReference>
<keyword evidence="1" id="KW-0808">Transferase</keyword>
<feature type="domain" description="Carbohydrate kinase PfkB" evidence="3">
    <location>
        <begin position="195"/>
        <end position="278"/>
    </location>
</feature>
<organism evidence="4 5">
    <name type="scientific">Kouleothrix aurantiaca</name>
    <dbReference type="NCBI Taxonomy" id="186479"/>
    <lineage>
        <taxon>Bacteria</taxon>
        <taxon>Bacillati</taxon>
        <taxon>Chloroflexota</taxon>
        <taxon>Chloroflexia</taxon>
        <taxon>Chloroflexales</taxon>
        <taxon>Roseiflexineae</taxon>
        <taxon>Roseiflexaceae</taxon>
        <taxon>Kouleothrix</taxon>
    </lineage>
</organism>
<reference evidence="4 5" key="1">
    <citation type="submission" date="2015-09" db="EMBL/GenBank/DDBJ databases">
        <title>Draft genome sequence of Kouleothrix aurantiaca JCM 19913.</title>
        <authorList>
            <person name="Hemp J."/>
        </authorList>
    </citation>
    <scope>NUCLEOTIDE SEQUENCE [LARGE SCALE GENOMIC DNA]</scope>
    <source>
        <strain evidence="4 5">COM-B</strain>
    </source>
</reference>
<accession>A0A0P9HE15</accession>
<gene>
    <name evidence="4" type="ORF">SE17_12565</name>
</gene>
<dbReference type="AlphaFoldDB" id="A0A0P9HE15"/>
<name>A0A0P9HE15_9CHLR</name>
<dbReference type="InterPro" id="IPR029056">
    <property type="entry name" value="Ribokinase-like"/>
</dbReference>
<dbReference type="GO" id="GO:0006796">
    <property type="term" value="P:phosphate-containing compound metabolic process"/>
    <property type="evidence" value="ECO:0007669"/>
    <property type="project" value="UniProtKB-ARBA"/>
</dbReference>
<dbReference type="EMBL" id="LJCR01000389">
    <property type="protein sequence ID" value="KPV52931.1"/>
    <property type="molecule type" value="Genomic_DNA"/>
</dbReference>
<dbReference type="InterPro" id="IPR011611">
    <property type="entry name" value="PfkB_dom"/>
</dbReference>
<evidence type="ECO:0000256" key="2">
    <source>
        <dbReference type="ARBA" id="ARBA00022777"/>
    </source>
</evidence>
<evidence type="ECO:0000256" key="1">
    <source>
        <dbReference type="ARBA" id="ARBA00022679"/>
    </source>
</evidence>
<dbReference type="Proteomes" id="UP000050509">
    <property type="component" value="Unassembled WGS sequence"/>
</dbReference>
<sequence>MPSALVIGGVSFNIMVYLDRLPEPVPHSIFSRGFHETIGSTGAGKALNLCKLGFDTTLHAPIGDDANGRWVASYLEAAGVRFLYDIDPMGTQRHVNLMDAAGQRVSIFIVPGTFEPAFDRARLAALVPGSDYVLLNISNYCRQLVPDIQAAGKAIWCDLHDYDGTNPYHHDFITAADYLLLSSDALPGYRDFMARMIAQGKQLVVCTHGARGSTALTAAGEWIETPIIPKYAPVDANGAGDSFFVGMLYGHAQGLGVRQCLRLGTIASGLCVTTHDLAFPGLSPALLASEYAAAYGEPLNLK</sequence>
<evidence type="ECO:0000259" key="3">
    <source>
        <dbReference type="Pfam" id="PF00294"/>
    </source>
</evidence>
<comment type="caution">
    <text evidence="4">The sequence shown here is derived from an EMBL/GenBank/DDBJ whole genome shotgun (WGS) entry which is preliminary data.</text>
</comment>
<keyword evidence="5" id="KW-1185">Reference proteome</keyword>
<dbReference type="PATRIC" id="fig|186479.3.peg.7968"/>
<dbReference type="InterPro" id="IPR002139">
    <property type="entry name" value="Ribo/fructo_kinase"/>
</dbReference>
<dbReference type="Gene3D" id="3.40.1190.20">
    <property type="match status" value="1"/>
</dbReference>
<evidence type="ECO:0000313" key="4">
    <source>
        <dbReference type="EMBL" id="KPV52931.1"/>
    </source>
</evidence>
<keyword evidence="2 4" id="KW-0418">Kinase</keyword>
<proteinExistence type="predicted"/>